<feature type="compositionally biased region" description="Pro residues" evidence="3">
    <location>
        <begin position="1"/>
        <end position="12"/>
    </location>
</feature>
<dbReference type="Proteomes" id="UP000567179">
    <property type="component" value="Unassembled WGS sequence"/>
</dbReference>
<dbReference type="Pfam" id="PF08797">
    <property type="entry name" value="HIRAN"/>
    <property type="match status" value="1"/>
</dbReference>
<sequence>MSGPMPDAPPPGLFFAGSDDEDGEDDVDMNQFPDAQPPPPHSSPSLPHTPRTGSSRSSPPSGKLFLPDDDDDDDDDGYMSVPAELPSSSVQKKRAAAVMLDSDTDDDIQIIENPSPAKYKRSLPANKGKARAVSTPPTPTPKQKAEPRSSPAAKKPRLTTVAAKIIPPAITISPTYLGEVIIPNAWSNVSGKGYIKSGDTVSVRREQDMDAGPSNVKAGANTKSKKQATLTGMLKAQPTKATNLKKKKADTIVRLCNKKGVEFGRLPTESSWWVSKLLEQEIVEIRGVMTDCPEKLTTGVGLIVTLQIYLIASAFKPLGLETKEENTTAHGFNEGSETQEESSLRDRKNAILKLFDIIGLRPQAGAAVKGKKSTVPIRAPKDAPPRVVKKATEIVGDGEEIEVEDAEELSKNDIDTIYSKAQHNDSNMGEMEPATTFALTLRGYQKQALHWMHSLEHGTLDARDATSMHPLWSEYAFPHEPSIDGMIDLTEDDKLFYFNPYSGRKKLQRWYLSRR</sequence>
<evidence type="ECO:0000259" key="4">
    <source>
        <dbReference type="SMART" id="SM00910"/>
    </source>
</evidence>
<accession>A0A8H5AXY0</accession>
<evidence type="ECO:0000313" key="5">
    <source>
        <dbReference type="EMBL" id="KAF5312977.1"/>
    </source>
</evidence>
<name>A0A8H5AXY0_9AGAR</name>
<evidence type="ECO:0000256" key="2">
    <source>
        <dbReference type="ARBA" id="ARBA00022801"/>
    </source>
</evidence>
<dbReference type="GO" id="GO:0008270">
    <property type="term" value="F:zinc ion binding"/>
    <property type="evidence" value="ECO:0007669"/>
    <property type="project" value="InterPro"/>
</dbReference>
<dbReference type="InterPro" id="IPR014905">
    <property type="entry name" value="HIRAN"/>
</dbReference>
<evidence type="ECO:0000256" key="3">
    <source>
        <dbReference type="SAM" id="MobiDB-lite"/>
    </source>
</evidence>
<feature type="compositionally biased region" description="Acidic residues" evidence="3">
    <location>
        <begin position="18"/>
        <end position="28"/>
    </location>
</feature>
<feature type="domain" description="HIRAN" evidence="4">
    <location>
        <begin position="178"/>
        <end position="310"/>
    </location>
</feature>
<dbReference type="EMBL" id="JAACJJ010000056">
    <property type="protein sequence ID" value="KAF5312977.1"/>
    <property type="molecule type" value="Genomic_DNA"/>
</dbReference>
<protein>
    <recommendedName>
        <fullName evidence="4">HIRAN domain-containing protein</fullName>
    </recommendedName>
</protein>
<dbReference type="SMART" id="SM00910">
    <property type="entry name" value="HIRAN"/>
    <property type="match status" value="1"/>
</dbReference>
<dbReference type="OrthoDB" id="448448at2759"/>
<dbReference type="AlphaFoldDB" id="A0A8H5AXY0"/>
<feature type="compositionally biased region" description="Low complexity" evidence="3">
    <location>
        <begin position="43"/>
        <end position="62"/>
    </location>
</feature>
<feature type="compositionally biased region" description="Acidic residues" evidence="3">
    <location>
        <begin position="67"/>
        <end position="77"/>
    </location>
</feature>
<dbReference type="GO" id="GO:0016818">
    <property type="term" value="F:hydrolase activity, acting on acid anhydrides, in phosphorus-containing anhydrides"/>
    <property type="evidence" value="ECO:0007669"/>
    <property type="project" value="InterPro"/>
</dbReference>
<keyword evidence="6" id="KW-1185">Reference proteome</keyword>
<dbReference type="GO" id="GO:0003676">
    <property type="term" value="F:nucleic acid binding"/>
    <property type="evidence" value="ECO:0007669"/>
    <property type="project" value="InterPro"/>
</dbReference>
<reference evidence="5 6" key="1">
    <citation type="journal article" date="2020" name="ISME J.">
        <title>Uncovering the hidden diversity of litter-decomposition mechanisms in mushroom-forming fungi.</title>
        <authorList>
            <person name="Floudas D."/>
            <person name="Bentzer J."/>
            <person name="Ahren D."/>
            <person name="Johansson T."/>
            <person name="Persson P."/>
            <person name="Tunlid A."/>
        </authorList>
    </citation>
    <scope>NUCLEOTIDE SEQUENCE [LARGE SCALE GENOMIC DNA]</scope>
    <source>
        <strain evidence="5 6">CBS 101986</strain>
    </source>
</reference>
<feature type="region of interest" description="Disordered" evidence="3">
    <location>
        <begin position="1"/>
        <end position="156"/>
    </location>
</feature>
<comment type="caution">
    <text evidence="5">The sequence shown here is derived from an EMBL/GenBank/DDBJ whole genome shotgun (WGS) entry which is preliminary data.</text>
</comment>
<keyword evidence="2" id="KW-0378">Hydrolase</keyword>
<gene>
    <name evidence="5" type="ORF">D9619_002770</name>
</gene>
<keyword evidence="1" id="KW-0479">Metal-binding</keyword>
<proteinExistence type="predicted"/>
<organism evidence="5 6">
    <name type="scientific">Psilocybe cf. subviscida</name>
    <dbReference type="NCBI Taxonomy" id="2480587"/>
    <lineage>
        <taxon>Eukaryota</taxon>
        <taxon>Fungi</taxon>
        <taxon>Dikarya</taxon>
        <taxon>Basidiomycota</taxon>
        <taxon>Agaricomycotina</taxon>
        <taxon>Agaricomycetes</taxon>
        <taxon>Agaricomycetidae</taxon>
        <taxon>Agaricales</taxon>
        <taxon>Agaricineae</taxon>
        <taxon>Strophariaceae</taxon>
        <taxon>Psilocybe</taxon>
    </lineage>
</organism>
<evidence type="ECO:0000313" key="6">
    <source>
        <dbReference type="Proteomes" id="UP000567179"/>
    </source>
</evidence>
<evidence type="ECO:0000256" key="1">
    <source>
        <dbReference type="ARBA" id="ARBA00022723"/>
    </source>
</evidence>